<reference evidence="2" key="1">
    <citation type="submission" date="2022-11" db="UniProtKB">
        <authorList>
            <consortium name="WormBaseParasite"/>
        </authorList>
    </citation>
    <scope>IDENTIFICATION</scope>
</reference>
<accession>A0AC34QJJ1</accession>
<proteinExistence type="predicted"/>
<name>A0AC34QJJ1_9BILA</name>
<evidence type="ECO:0000313" key="2">
    <source>
        <dbReference type="WBParaSite" id="JU765_v2.g16783.t1"/>
    </source>
</evidence>
<sequence length="96" mass="9940">MDDGVGTCMKPGNRDILRTAPMTAEEREKADDTEINTIAAGALSGGVLGSFLPVIGTAVGATLGAGIGFIAALTSREIKESARPQYQALDSKEEED</sequence>
<evidence type="ECO:0000313" key="1">
    <source>
        <dbReference type="Proteomes" id="UP000887576"/>
    </source>
</evidence>
<dbReference type="WBParaSite" id="JU765_v2.g16783.t1">
    <property type="protein sequence ID" value="JU765_v2.g16783.t1"/>
    <property type="gene ID" value="JU765_v2.g16783"/>
</dbReference>
<protein>
    <submittedName>
        <fullName evidence="2">Glycine zipper domain-containing protein</fullName>
    </submittedName>
</protein>
<organism evidence="1 2">
    <name type="scientific">Panagrolaimus sp. JU765</name>
    <dbReference type="NCBI Taxonomy" id="591449"/>
    <lineage>
        <taxon>Eukaryota</taxon>
        <taxon>Metazoa</taxon>
        <taxon>Ecdysozoa</taxon>
        <taxon>Nematoda</taxon>
        <taxon>Chromadorea</taxon>
        <taxon>Rhabditida</taxon>
        <taxon>Tylenchina</taxon>
        <taxon>Panagrolaimomorpha</taxon>
        <taxon>Panagrolaimoidea</taxon>
        <taxon>Panagrolaimidae</taxon>
        <taxon>Panagrolaimus</taxon>
    </lineage>
</organism>
<dbReference type="Proteomes" id="UP000887576">
    <property type="component" value="Unplaced"/>
</dbReference>